<dbReference type="Proteomes" id="UP000501466">
    <property type="component" value="Chromosome"/>
</dbReference>
<dbReference type="PANTHER" id="PTHR35841">
    <property type="entry name" value="PHOSPHONATES-BINDING PERIPLASMIC PROTEIN"/>
    <property type="match status" value="1"/>
</dbReference>
<dbReference type="PANTHER" id="PTHR35841:SF1">
    <property type="entry name" value="PHOSPHONATES-BINDING PERIPLASMIC PROTEIN"/>
    <property type="match status" value="1"/>
</dbReference>
<dbReference type="KEGG" id="tzo:THMIRHAT_00540"/>
<dbReference type="RefSeq" id="WP_173289610.1">
    <property type="nucleotide sequence ID" value="NZ_AP021888.1"/>
</dbReference>
<gene>
    <name evidence="1" type="ORF">THMIRHAT_00540</name>
</gene>
<dbReference type="Pfam" id="PF12974">
    <property type="entry name" value="Phosphonate-bd"/>
    <property type="match status" value="1"/>
</dbReference>
<dbReference type="PROSITE" id="PS51257">
    <property type="entry name" value="PROKAR_LIPOPROTEIN"/>
    <property type="match status" value="1"/>
</dbReference>
<proteinExistence type="predicted"/>
<dbReference type="Gene3D" id="3.40.190.10">
    <property type="entry name" value="Periplasmic binding protein-like II"/>
    <property type="match status" value="2"/>
</dbReference>
<accession>A0A6F8PJQ9</accession>
<keyword evidence="2" id="KW-1185">Reference proteome</keyword>
<protein>
    <recommendedName>
        <fullName evidence="3">Phosphonate ABC transporter substrate-binding protein</fullName>
    </recommendedName>
</protein>
<name>A0A6F8PJQ9_9GAMM</name>
<dbReference type="AlphaFoldDB" id="A0A6F8PJQ9"/>
<dbReference type="SUPFAM" id="SSF53850">
    <property type="entry name" value="Periplasmic binding protein-like II"/>
    <property type="match status" value="1"/>
</dbReference>
<reference evidence="2" key="1">
    <citation type="submission" date="2019-11" db="EMBL/GenBank/DDBJ databases">
        <title>Isolation and characterization of two novel species in the genus Thiomicrorhabdus.</title>
        <authorList>
            <person name="Mochizuki J."/>
            <person name="Kojima H."/>
            <person name="Fukui M."/>
        </authorList>
    </citation>
    <scope>NUCLEOTIDE SEQUENCE [LARGE SCALE GENOMIC DNA]</scope>
    <source>
        <strain evidence="2">AkT22</strain>
    </source>
</reference>
<dbReference type="EMBL" id="AP021888">
    <property type="protein sequence ID" value="BBP42308.1"/>
    <property type="molecule type" value="Genomic_DNA"/>
</dbReference>
<organism evidence="1 2">
    <name type="scientific">Thiosulfativibrio zosterae</name>
    <dbReference type="NCBI Taxonomy" id="2675053"/>
    <lineage>
        <taxon>Bacteria</taxon>
        <taxon>Pseudomonadati</taxon>
        <taxon>Pseudomonadota</taxon>
        <taxon>Gammaproteobacteria</taxon>
        <taxon>Thiotrichales</taxon>
        <taxon>Piscirickettsiaceae</taxon>
        <taxon>Thiosulfativibrio</taxon>
    </lineage>
</organism>
<evidence type="ECO:0008006" key="3">
    <source>
        <dbReference type="Google" id="ProtNLM"/>
    </source>
</evidence>
<evidence type="ECO:0000313" key="1">
    <source>
        <dbReference type="EMBL" id="BBP42308.1"/>
    </source>
</evidence>
<evidence type="ECO:0000313" key="2">
    <source>
        <dbReference type="Proteomes" id="UP000501466"/>
    </source>
</evidence>
<sequence>MVSRVLYLKWLFPFILLLGLVGCGDELPPYQPQYSQTPINQITKTYIIGVHPLHNPSKLYEVFNPLADYLTQHISNAQFRIQASKDYPSYDQKIAKESLDFLLPNPYQTLNAIKKRYKVINQMGSNDLFKGIILVRKDQNITDINQLKGKSIAYPAPTALAATMMPQYYLVTHGLDIQNDTKTLYVGSQESSILNVYTGQTIASATWPVPWLELEKQQPEIANQLEIFAETDTLPNNSFMYHTVTVPAELALRVQHLLANLDQTPEGEALLERMNLQKIYQANNETYAPVADFIEKFRKTLGDNSLLDKTSRD</sequence>